<accession>A0A8H3X0D0</accession>
<protein>
    <submittedName>
        <fullName evidence="1">Uncharacterized protein</fullName>
    </submittedName>
</protein>
<organism evidence="1 2">
    <name type="scientific">Gigaspora margarita</name>
    <dbReference type="NCBI Taxonomy" id="4874"/>
    <lineage>
        <taxon>Eukaryota</taxon>
        <taxon>Fungi</taxon>
        <taxon>Fungi incertae sedis</taxon>
        <taxon>Mucoromycota</taxon>
        <taxon>Glomeromycotina</taxon>
        <taxon>Glomeromycetes</taxon>
        <taxon>Diversisporales</taxon>
        <taxon>Gigasporaceae</taxon>
        <taxon>Gigaspora</taxon>
    </lineage>
</organism>
<evidence type="ECO:0000313" key="2">
    <source>
        <dbReference type="Proteomes" id="UP000439903"/>
    </source>
</evidence>
<sequence length="113" mass="13277">MDVLEAPLDAVTRTDEMVRGLLNTKDEFDGNEVYVKDDERKGGEREYVHDTRMMMTDEDSKDCSCEMGRDEVEAEMEFVERTYGVVECEKEIGDEKPIDEIRKRNRIVVRYNK</sequence>
<dbReference type="AlphaFoldDB" id="A0A8H3X0D0"/>
<dbReference type="Proteomes" id="UP000439903">
    <property type="component" value="Unassembled WGS sequence"/>
</dbReference>
<proteinExistence type="predicted"/>
<evidence type="ECO:0000313" key="1">
    <source>
        <dbReference type="EMBL" id="KAF0381813.1"/>
    </source>
</evidence>
<comment type="caution">
    <text evidence="1">The sequence shown here is derived from an EMBL/GenBank/DDBJ whole genome shotgun (WGS) entry which is preliminary data.</text>
</comment>
<keyword evidence="2" id="KW-1185">Reference proteome</keyword>
<name>A0A8H3X0D0_GIGMA</name>
<gene>
    <name evidence="1" type="ORF">F8M41_012043</name>
</gene>
<dbReference type="EMBL" id="WTPW01002450">
    <property type="protein sequence ID" value="KAF0381813.1"/>
    <property type="molecule type" value="Genomic_DNA"/>
</dbReference>
<reference evidence="1 2" key="1">
    <citation type="journal article" date="2019" name="Environ. Microbiol.">
        <title>At the nexus of three kingdoms: the genome of the mycorrhizal fungus Gigaspora margarita provides insights into plant, endobacterial and fungal interactions.</title>
        <authorList>
            <person name="Venice F."/>
            <person name="Ghignone S."/>
            <person name="Salvioli di Fossalunga A."/>
            <person name="Amselem J."/>
            <person name="Novero M."/>
            <person name="Xianan X."/>
            <person name="Sedzielewska Toro K."/>
            <person name="Morin E."/>
            <person name="Lipzen A."/>
            <person name="Grigoriev I.V."/>
            <person name="Henrissat B."/>
            <person name="Martin F.M."/>
            <person name="Bonfante P."/>
        </authorList>
    </citation>
    <scope>NUCLEOTIDE SEQUENCE [LARGE SCALE GENOMIC DNA]</scope>
    <source>
        <strain evidence="1 2">BEG34</strain>
    </source>
</reference>